<dbReference type="GO" id="GO:0016747">
    <property type="term" value="F:acyltransferase activity, transferring groups other than amino-acyl groups"/>
    <property type="evidence" value="ECO:0007669"/>
    <property type="project" value="InterPro"/>
</dbReference>
<dbReference type="PANTHER" id="PTHR23028">
    <property type="entry name" value="ACETYLTRANSFERASE"/>
    <property type="match status" value="1"/>
</dbReference>
<dbReference type="RefSeq" id="WP_246806239.1">
    <property type="nucleotide sequence ID" value="NZ_JACHBG010000003.1"/>
</dbReference>
<evidence type="ECO:0000259" key="1">
    <source>
        <dbReference type="Pfam" id="PF01757"/>
    </source>
</evidence>
<dbReference type="Pfam" id="PF01757">
    <property type="entry name" value="Acyl_transf_3"/>
    <property type="match status" value="1"/>
</dbReference>
<protein>
    <submittedName>
        <fullName evidence="2">Peptidoglycan/LPS O-acetylase OafA/YrhL</fullName>
    </submittedName>
</protein>
<sequence>MSEIPNRFHIPALDGWRGLAILIVLTGHFGGDTVLPGLASAGVDLFFVLSGRLMAEILFVRKIPLRLFFFRRFRADHFLSESLRDSQISRFVIDH</sequence>
<dbReference type="EMBL" id="JACHBG010000003">
    <property type="protein sequence ID" value="MBB6484382.1"/>
    <property type="molecule type" value="Genomic_DNA"/>
</dbReference>
<dbReference type="AlphaFoldDB" id="A0A7X0IR05"/>
<name>A0A7X0IR05_9HYPH</name>
<evidence type="ECO:0000313" key="3">
    <source>
        <dbReference type="Proteomes" id="UP000565576"/>
    </source>
</evidence>
<comment type="caution">
    <text evidence="2">The sequence shown here is derived from an EMBL/GenBank/DDBJ whole genome shotgun (WGS) entry which is preliminary data.</text>
</comment>
<dbReference type="GO" id="GO:0000271">
    <property type="term" value="P:polysaccharide biosynthetic process"/>
    <property type="evidence" value="ECO:0007669"/>
    <property type="project" value="TreeGrafter"/>
</dbReference>
<gene>
    <name evidence="2" type="ORF">GGD46_001660</name>
</gene>
<reference evidence="2 3" key="1">
    <citation type="submission" date="2020-08" db="EMBL/GenBank/DDBJ databases">
        <title>Genomic Encyclopedia of Type Strains, Phase IV (KMG-V): Genome sequencing to study the core and pangenomes of soil and plant-associated prokaryotes.</title>
        <authorList>
            <person name="Whitman W."/>
        </authorList>
    </citation>
    <scope>NUCLEOTIDE SEQUENCE [LARGE SCALE GENOMIC DNA]</scope>
    <source>
        <strain evidence="2 3">SEMIA 4060</strain>
    </source>
</reference>
<dbReference type="GO" id="GO:0016020">
    <property type="term" value="C:membrane"/>
    <property type="evidence" value="ECO:0007669"/>
    <property type="project" value="TreeGrafter"/>
</dbReference>
<feature type="domain" description="Acyltransferase 3" evidence="1">
    <location>
        <begin position="11"/>
        <end position="74"/>
    </location>
</feature>
<accession>A0A7X0IR05</accession>
<dbReference type="InterPro" id="IPR050879">
    <property type="entry name" value="Acyltransferase_3"/>
</dbReference>
<proteinExistence type="predicted"/>
<dbReference type="PANTHER" id="PTHR23028:SF53">
    <property type="entry name" value="ACYL_TRANSF_3 DOMAIN-CONTAINING PROTEIN"/>
    <property type="match status" value="1"/>
</dbReference>
<evidence type="ECO:0000313" key="2">
    <source>
        <dbReference type="EMBL" id="MBB6484382.1"/>
    </source>
</evidence>
<dbReference type="Proteomes" id="UP000565576">
    <property type="component" value="Unassembled WGS sequence"/>
</dbReference>
<dbReference type="InterPro" id="IPR002656">
    <property type="entry name" value="Acyl_transf_3_dom"/>
</dbReference>
<organism evidence="2 3">
    <name type="scientific">Rhizobium lusitanum</name>
    <dbReference type="NCBI Taxonomy" id="293958"/>
    <lineage>
        <taxon>Bacteria</taxon>
        <taxon>Pseudomonadati</taxon>
        <taxon>Pseudomonadota</taxon>
        <taxon>Alphaproteobacteria</taxon>
        <taxon>Hyphomicrobiales</taxon>
        <taxon>Rhizobiaceae</taxon>
        <taxon>Rhizobium/Agrobacterium group</taxon>
        <taxon>Rhizobium</taxon>
    </lineage>
</organism>